<sequence>MKSPHYFLSGARALFFTICGSYSHLPSQGQHDTSIPAFVFQGSAYIFDTKVGGYMIHTRGRQIMEM</sequence>
<evidence type="ECO:0000313" key="1">
    <source>
        <dbReference type="EMBL" id="OBZ66267.1"/>
    </source>
</evidence>
<accession>A0A1C7LQH2</accession>
<dbReference type="Proteomes" id="UP000092993">
    <property type="component" value="Unassembled WGS sequence"/>
</dbReference>
<gene>
    <name evidence="1" type="ORF">A0H81_13760</name>
</gene>
<proteinExistence type="predicted"/>
<comment type="caution">
    <text evidence="1">The sequence shown here is derived from an EMBL/GenBank/DDBJ whole genome shotgun (WGS) entry which is preliminary data.</text>
</comment>
<dbReference type="EMBL" id="LUGG01000032">
    <property type="protein sequence ID" value="OBZ66267.1"/>
    <property type="molecule type" value="Genomic_DNA"/>
</dbReference>
<name>A0A1C7LQH2_GRIFR</name>
<reference evidence="1 2" key="1">
    <citation type="submission" date="2016-03" db="EMBL/GenBank/DDBJ databases">
        <title>Whole genome sequencing of Grifola frondosa 9006-11.</title>
        <authorList>
            <person name="Min B."/>
            <person name="Park H."/>
            <person name="Kim J.-G."/>
            <person name="Cho H."/>
            <person name="Oh Y.-L."/>
            <person name="Kong W.-S."/>
            <person name="Choi I.-G."/>
        </authorList>
    </citation>
    <scope>NUCLEOTIDE SEQUENCE [LARGE SCALE GENOMIC DNA]</scope>
    <source>
        <strain evidence="1 2">9006-11</strain>
    </source>
</reference>
<dbReference type="AlphaFoldDB" id="A0A1C7LQH2"/>
<protein>
    <submittedName>
        <fullName evidence="1">Uncharacterized protein</fullName>
    </submittedName>
</protein>
<organism evidence="1 2">
    <name type="scientific">Grifola frondosa</name>
    <name type="common">Maitake</name>
    <name type="synonym">Polyporus frondosus</name>
    <dbReference type="NCBI Taxonomy" id="5627"/>
    <lineage>
        <taxon>Eukaryota</taxon>
        <taxon>Fungi</taxon>
        <taxon>Dikarya</taxon>
        <taxon>Basidiomycota</taxon>
        <taxon>Agaricomycotina</taxon>
        <taxon>Agaricomycetes</taxon>
        <taxon>Polyporales</taxon>
        <taxon>Grifolaceae</taxon>
        <taxon>Grifola</taxon>
    </lineage>
</organism>
<evidence type="ECO:0000313" key="2">
    <source>
        <dbReference type="Proteomes" id="UP000092993"/>
    </source>
</evidence>
<keyword evidence="2" id="KW-1185">Reference proteome</keyword>